<feature type="compositionally biased region" description="Pro residues" evidence="1">
    <location>
        <begin position="586"/>
        <end position="600"/>
    </location>
</feature>
<feature type="compositionally biased region" description="Basic and acidic residues" evidence="1">
    <location>
        <begin position="1075"/>
        <end position="1095"/>
    </location>
</feature>
<dbReference type="EMBL" id="NKHZ01000029">
    <property type="protein sequence ID" value="PNS19831.1"/>
    <property type="molecule type" value="Genomic_DNA"/>
</dbReference>
<feature type="compositionally biased region" description="Basic and acidic residues" evidence="1">
    <location>
        <begin position="311"/>
        <end position="324"/>
    </location>
</feature>
<feature type="compositionally biased region" description="Pro residues" evidence="1">
    <location>
        <begin position="490"/>
        <end position="499"/>
    </location>
</feature>
<feature type="compositionally biased region" description="Basic and acidic residues" evidence="1">
    <location>
        <begin position="1743"/>
        <end position="1780"/>
    </location>
</feature>
<feature type="compositionally biased region" description="Basic residues" evidence="1">
    <location>
        <begin position="910"/>
        <end position="920"/>
    </location>
</feature>
<feature type="compositionally biased region" description="Basic and acidic residues" evidence="1">
    <location>
        <begin position="403"/>
        <end position="418"/>
    </location>
</feature>
<keyword evidence="3" id="KW-1185">Reference proteome</keyword>
<feature type="compositionally biased region" description="Pro residues" evidence="1">
    <location>
        <begin position="643"/>
        <end position="657"/>
    </location>
</feature>
<feature type="compositionally biased region" description="Basic and acidic residues" evidence="1">
    <location>
        <begin position="368"/>
        <end position="391"/>
    </location>
</feature>
<feature type="compositionally biased region" description="Polar residues" evidence="1">
    <location>
        <begin position="1099"/>
        <end position="1111"/>
    </location>
</feature>
<feature type="region of interest" description="Disordered" evidence="1">
    <location>
        <begin position="365"/>
        <end position="1906"/>
    </location>
</feature>
<gene>
    <name evidence="2" type="ORF">CAC42_7798</name>
</gene>
<evidence type="ECO:0000313" key="3">
    <source>
        <dbReference type="Proteomes" id="UP000243797"/>
    </source>
</evidence>
<feature type="compositionally biased region" description="Low complexity" evidence="1">
    <location>
        <begin position="441"/>
        <end position="455"/>
    </location>
</feature>
<comment type="caution">
    <text evidence="2">The sequence shown here is derived from an EMBL/GenBank/DDBJ whole genome shotgun (WGS) entry which is preliminary data.</text>
</comment>
<feature type="compositionally biased region" description="Basic and acidic residues" evidence="1">
    <location>
        <begin position="1564"/>
        <end position="1592"/>
    </location>
</feature>
<feature type="compositionally biased region" description="Basic and acidic residues" evidence="1">
    <location>
        <begin position="682"/>
        <end position="699"/>
    </location>
</feature>
<proteinExistence type="predicted"/>
<dbReference type="Pfam" id="PF11720">
    <property type="entry name" value="Inhibitor_I78"/>
    <property type="match status" value="1"/>
</dbReference>
<feature type="compositionally biased region" description="Low complexity" evidence="1">
    <location>
        <begin position="163"/>
        <end position="172"/>
    </location>
</feature>
<feature type="compositionally biased region" description="Basic and acidic residues" evidence="1">
    <location>
        <begin position="1537"/>
        <end position="1553"/>
    </location>
</feature>
<dbReference type="Gene3D" id="3.30.10.10">
    <property type="entry name" value="Trypsin Inhibitor V, subunit A"/>
    <property type="match status" value="1"/>
</dbReference>
<dbReference type="InParanoid" id="A0A2K1QXQ9"/>
<sequence length="2056" mass="223062">MATAVLAFPGADPLARWPGRNTLQDDRLRCAYTNNATNWSDTNDTLPTLADTLQIFHALQQSLRLLSACQSAAQIAFGFPATYPPQQNEEEVLHDPHDFTNTHKYARPTTTLYDPSSTTFQQSADIITGPSASRPAAQPSKPSPFGAFDPSATYRQHGKKAAKAAQKAAQKNKWADEDEGDGAQNPDEGGGDGGGPPADGAGGAGGGDDDKGGDKAGEEAGDSEWGMPMSAKQRKKLAKQKKTAFDWNTLGDEGDGADAGTGDIAAVDAGGGEPNPDDEWGGFETAGKKKKGKAKKGEDIAASTPPPAAKLEAKDDKGFDEIDLGNKDAPKLDLDFGGGTEKKSSGFGFSGWGSGWGGASNKWDFSGADEKAEEKKDDTWGSFGSKKDSAKTKKTGFDFGFGSDDKIDGVKKETDDPWAKLVGGSGKTKTTGKGKVEEISVEPTVEMATETATTEPADDPWGGWASTTKKSKKKQAAKTPDPEVVKDESPPPPPPPPAPADDDPWAEFSTKKGKQKKRAGKEPTPEPESKPVEPPPAPEPPVDTPAEPEAADDSWTWGLSAKEQKKLKKQKKLAGKEDIPATPAADPEPVPEPVPEPPVDTPAEPEAADDSWTWGLSAKEQKKLKKQKKSAGKEDISATPVADPEPVPEPVPEPPQAEPIEAEAEVDDFSWMSAKDRKKALKKQEKERADKERAEKEAAEAEAAATLAAEEAAAAEAAEAAEAEAAAAAAKATEKSSSKVKSSSKKSSKKDPTPEPEAAPDPEPSQDLVVADKGDEWWADTGSSKKKKSKSKAVEEIPPAPSPPPAVEDSNENDWSFSWGQSKKEKVKSSSKSKSTKEASPPPAPEVEEPKADADDDWGAGWGIGTKSKKSSKSRGVVEVVDVAPDVPVVKPDSPPPQEDDVWGSWSTGKKSKTKSSSKSKGRDEEKLIEAPPPPPPEPEPVPEPVPEPPAAEDEWAGLSKKERKKLEKEKAKAEKDRADEEAAAAAAAAEAEAAAAAAEAARLEEEKLAAEAAAQAEADAKAARKAAKADKKSGKSKGTPEKTVDEAAFADALGDDMDLLPVEESPSKSKTSGKSKDKDRKSSKSKDDGSEKGSKTSPDATVDSSSTFLHNTDMPKADKSSKVKTGAKESVADRIKAFQTESKEKERDAKLDKKSKRRGADEEVAPPPPPPVESPIEDDSKRSKRDKKSSSKSKDDSPPPSSKHKTSSPLPGGFPEADLLDSFEPVDRKKKSSKSKRATEDLIDLAEPPLPTPPPEDKLKSKRDKHSSSKGKSREPSPPEKSPKKDDGKRSKSSRDKTSSADEKPEKAKKRSDEKAKKADEAERKAKDDDPKRKSDRKSSKRDEEKASSESDRGAKLEKERPKPSRGSSFGGLFGSSGSTPSKSKSTRDPPRSSSKRHSIAVDSPLSPPDDIDPKTITGKAAGLLGLGRRDSKMDKRKSRAAPDPYAIDDDIVMVDPPEASPDKKDRKGKDKEKSSSSKKKRDSHYMAGGLGDSPVIVDAPSPPDDLAFDIDKRPTLKRANTSAKKGLLGGLFGSKAKDAVVDKGYVSDDAARRKRGATSGDDGAKRLRREERKVGRDKGSDADVDDEKRRAERRARRAEREAAEAAESAKKDEERRERHKARREAQRKDEEDREAARHEERRKRRAEKEGRHAAEAKDVEDKEARRKRREEKDRPKTERRKTEEDDGERRLRRSAGVKDLGGEVKSKDRRKSEYVSPSPRDEDPFYYEREPKRRSVAGPSSRDRYGERERRDEGRYSRGKGRDHDPEEERFEDAREEPGQPYLNPGPAGNKTTSWVHSLASSDPDPPPLAATILESPPAMDPDLDERARRRKQKLMEYESDEEYEKRRRRRDERRARERAREEGSRDDEGSGRRDGPAHKSMGYGDMGRTWDGQAVRPPTGGRKSSWFQKLGLKLPPSSQNQITIPSLLRPILLLLLVTISLLTLLQLARRSETGTRFFRTTNYRDFSDAKLDKMPLVVPGLQGGDGDQLSQWASKLMGKKIGDSHDETTFAKTDLPQKHRVLKPGDGMTMDFVPDRLNVHVDEGGVVKDVKHG</sequence>
<dbReference type="PANTHER" id="PTHR39600">
    <property type="entry name" value="PEPTIDASE INHIBITOR I78 FAMILY PROTEIN"/>
    <property type="match status" value="1"/>
</dbReference>
<dbReference type="STRING" id="2082308.A0A2K1QXQ9"/>
<dbReference type="OrthoDB" id="10013825at2759"/>
<feature type="compositionally biased region" description="Low complexity" evidence="1">
    <location>
        <begin position="701"/>
        <end position="731"/>
    </location>
</feature>
<feature type="compositionally biased region" description="Basic and acidic residues" evidence="1">
    <location>
        <begin position="208"/>
        <end position="218"/>
    </location>
</feature>
<evidence type="ECO:0000313" key="2">
    <source>
        <dbReference type="EMBL" id="PNS19831.1"/>
    </source>
</evidence>
<feature type="region of interest" description="Disordered" evidence="1">
    <location>
        <begin position="129"/>
        <end position="324"/>
    </location>
</feature>
<feature type="compositionally biased region" description="Basic and acidic residues" evidence="1">
    <location>
        <begin position="1648"/>
        <end position="1691"/>
    </location>
</feature>
<feature type="compositionally biased region" description="Basic and acidic residues" evidence="1">
    <location>
        <begin position="1189"/>
        <end position="1198"/>
    </location>
</feature>
<feature type="compositionally biased region" description="Basic and acidic residues" evidence="1">
    <location>
        <begin position="1702"/>
        <end position="1735"/>
    </location>
</feature>
<feature type="compositionally biased region" description="Pro residues" evidence="1">
    <location>
        <begin position="931"/>
        <end position="950"/>
    </location>
</feature>
<feature type="compositionally biased region" description="Basic and acidic residues" evidence="1">
    <location>
        <begin position="1273"/>
        <end position="1364"/>
    </location>
</feature>
<feature type="compositionally biased region" description="Basic residues" evidence="1">
    <location>
        <begin position="232"/>
        <end position="242"/>
    </location>
</feature>
<dbReference type="Proteomes" id="UP000243797">
    <property type="component" value="Unassembled WGS sequence"/>
</dbReference>
<protein>
    <submittedName>
        <fullName evidence="2">Uncharacterized protein</fullName>
    </submittedName>
</protein>
<feature type="compositionally biased region" description="Low complexity" evidence="1">
    <location>
        <begin position="984"/>
        <end position="1001"/>
    </location>
</feature>
<feature type="compositionally biased region" description="Gly residues" evidence="1">
    <location>
        <begin position="191"/>
        <end position="206"/>
    </location>
</feature>
<dbReference type="PANTHER" id="PTHR39600:SF1">
    <property type="entry name" value="PEPTIDASE INHIBITOR I78 FAMILY PROTEIN"/>
    <property type="match status" value="1"/>
</dbReference>
<feature type="compositionally biased region" description="Low complexity" evidence="1">
    <location>
        <begin position="258"/>
        <end position="268"/>
    </location>
</feature>
<feature type="compositionally biased region" description="Basic and acidic residues" evidence="1">
    <location>
        <begin position="520"/>
        <end position="531"/>
    </location>
</feature>
<feature type="compositionally biased region" description="Basic and acidic residues" evidence="1">
    <location>
        <begin position="1462"/>
        <end position="1477"/>
    </location>
</feature>
<name>A0A2K1QXQ9_9PEZI</name>
<feature type="compositionally biased region" description="Pro residues" evidence="1">
    <location>
        <begin position="532"/>
        <end position="543"/>
    </location>
</feature>
<organism evidence="2 3">
    <name type="scientific">Sphaceloma murrayae</name>
    <dbReference type="NCBI Taxonomy" id="2082308"/>
    <lineage>
        <taxon>Eukaryota</taxon>
        <taxon>Fungi</taxon>
        <taxon>Dikarya</taxon>
        <taxon>Ascomycota</taxon>
        <taxon>Pezizomycotina</taxon>
        <taxon>Dothideomycetes</taxon>
        <taxon>Dothideomycetidae</taxon>
        <taxon>Myriangiales</taxon>
        <taxon>Elsinoaceae</taxon>
        <taxon>Sphaceloma</taxon>
    </lineage>
</organism>
<feature type="compositionally biased region" description="Basic and acidic residues" evidence="1">
    <location>
        <begin position="1019"/>
        <end position="1046"/>
    </location>
</feature>
<reference evidence="2 3" key="1">
    <citation type="submission" date="2017-06" db="EMBL/GenBank/DDBJ databases">
        <title>Draft genome sequence of a variant of Elsinoe murrayae.</title>
        <authorList>
            <person name="Cheng Q."/>
        </authorList>
    </citation>
    <scope>NUCLEOTIDE SEQUENCE [LARGE SCALE GENOMIC DNA]</scope>
    <source>
        <strain evidence="2 3">CQ-2017a</strain>
    </source>
</reference>
<feature type="compositionally biased region" description="Basic and acidic residues" evidence="1">
    <location>
        <begin position="965"/>
        <end position="981"/>
    </location>
</feature>
<dbReference type="InterPro" id="IPR021719">
    <property type="entry name" value="Prot_inh_I78"/>
</dbReference>
<feature type="compositionally biased region" description="Basic and acidic residues" evidence="1">
    <location>
        <begin position="480"/>
        <end position="489"/>
    </location>
</feature>
<feature type="compositionally biased region" description="Basic and acidic residues" evidence="1">
    <location>
        <begin position="1114"/>
        <end position="1153"/>
    </location>
</feature>
<feature type="compositionally biased region" description="Basic and acidic residues" evidence="1">
    <location>
        <begin position="1600"/>
        <end position="1618"/>
    </location>
</feature>
<feature type="compositionally biased region" description="Low complexity" evidence="1">
    <location>
        <begin position="877"/>
        <end position="892"/>
    </location>
</feature>
<accession>A0A2K1QXQ9</accession>
<feature type="compositionally biased region" description="Basic and acidic residues" evidence="1">
    <location>
        <begin position="1855"/>
        <end position="1880"/>
    </location>
</feature>
<evidence type="ECO:0000256" key="1">
    <source>
        <dbReference type="SAM" id="MobiDB-lite"/>
    </source>
</evidence>
<feature type="compositionally biased region" description="Basic residues" evidence="1">
    <location>
        <begin position="1261"/>
        <end position="1272"/>
    </location>
</feature>
<feature type="compositionally biased region" description="Basic and acidic residues" evidence="1">
    <location>
        <begin position="1625"/>
        <end position="1641"/>
    </location>
</feature>